<accession>A0A0R0CTA1</accession>
<dbReference type="PANTHER" id="PTHR47234">
    <property type="match status" value="1"/>
</dbReference>
<feature type="compositionally biased region" description="Polar residues" evidence="5">
    <location>
        <begin position="1"/>
        <end position="12"/>
    </location>
</feature>
<organism evidence="9 10">
    <name type="scientific">Stenotrophomonas chelatiphaga</name>
    <dbReference type="NCBI Taxonomy" id="517011"/>
    <lineage>
        <taxon>Bacteria</taxon>
        <taxon>Pseudomonadati</taxon>
        <taxon>Pseudomonadota</taxon>
        <taxon>Gammaproteobacteria</taxon>
        <taxon>Lysobacterales</taxon>
        <taxon>Lysobacteraceae</taxon>
        <taxon>Stenotrophomonas</taxon>
    </lineage>
</organism>
<dbReference type="InterPro" id="IPR012910">
    <property type="entry name" value="Plug_dom"/>
</dbReference>
<keyword evidence="2 4" id="KW-0472">Membrane</keyword>
<dbReference type="GO" id="GO:0009279">
    <property type="term" value="C:cell outer membrane"/>
    <property type="evidence" value="ECO:0007669"/>
    <property type="project" value="UniProtKB-SubCell"/>
</dbReference>
<comment type="subcellular location">
    <subcellularLocation>
        <location evidence="1 4">Cell outer membrane</location>
    </subcellularLocation>
</comment>
<dbReference type="EMBL" id="LDJK01000072">
    <property type="protein sequence ID" value="KRG72544.1"/>
    <property type="molecule type" value="Genomic_DNA"/>
</dbReference>
<sequence length="1004" mass="107689">MSRTLRSQSTAKSPRHALQGPRPRRGRLAFALCTLLAPAAYAAEESSGDATQSPGSNARLLDKVSVLGSQIAGGGAQAALPVVAVDREQIDATGATNGNELFRSLPQFGDVAVTEKGTTNAGRNSNVARGDVGSINLRNLGAKYTLLLVNGRRTVQHPISNSGDDTTYNANAIPTFGLERVNLLLDGAASIYGSDAVAGVVDLVTPSNLPNGGGIKLNYGKVADGHREDISLDGYFGSDFAQGRGNISVLYGVSKRTAQRNSDAWFTATDGRRPLGDGTSVPDPNGSSGFSTRTPWGHFDTYAGSRRTGSWHVDPASGALVSGAVPTRYHYDSAAEPGITSAPAINKGNVFASGRFDATENLQVFGELGYYRATSESWVSSESGFGGDGFLLHIRPDAYWVPDALRGADAIRLLNYQFADSGIRRVKVDNDQSRVLLGVRGWTDGGWNWETALLYSRARSTDTQQGGLTDAFIAAVNRTDAGAYNPFSGGDPASIRLGDATPYDTSAFIGEATREGTTELALWDFKINRSDLFTWYAGDIGLAAGVEYRYESREDDRDENIDGSRPYTDWYTGTVAASNFFTHSPRPDVRGSRNVKSALIELAVPLISPAQGIPLVQSLDLQLAGRWEDYSDAGKVAKPKLAAAWKVNDNLLLRGSVSGGFRAPGLELVNSPPTYGFGFNNDAIRCHALISKGAQPDYSACLNAYSSGSAVKPSVSAVTSYGDDVKPETTRQSSWGAVFEPQFLPDSLGSISLSVDAWRVQVENPINTLGEELLYDAYLRVVEGSSNPNVVRAAVTAEDAALFAGSGLAPAGVVTHIYNRYQNRRPLTASGVDYNFTWRLRETAWGNFALLLSVSQLKEYTQQKPAEVQQVAAAIANGQLNIIAPDLGAANEVGINGAKPEWRASATLIWNLQDWTVRLRDDYIDSVTAGAYSDRTPFVVGSTQRWALSVKKEFNTGRLKGTAVEVGARNLFNEEPPLNATGSYLSALHETYGRYVHLGISKNW</sequence>
<gene>
    <name evidence="9" type="ORF">ABB28_14460</name>
</gene>
<evidence type="ECO:0000313" key="9">
    <source>
        <dbReference type="EMBL" id="KRG72544.1"/>
    </source>
</evidence>
<keyword evidence="3" id="KW-0998">Cell outer membrane</keyword>
<feature type="region of interest" description="Disordered" evidence="5">
    <location>
        <begin position="268"/>
        <end position="292"/>
    </location>
</feature>
<feature type="signal peptide" evidence="6">
    <location>
        <begin position="1"/>
        <end position="42"/>
    </location>
</feature>
<comment type="similarity">
    <text evidence="4">Belongs to the TonB-dependent receptor family.</text>
</comment>
<dbReference type="Pfam" id="PF00593">
    <property type="entry name" value="TonB_dep_Rec_b-barrel"/>
    <property type="match status" value="1"/>
</dbReference>
<dbReference type="Gene3D" id="2.170.130.10">
    <property type="entry name" value="TonB-dependent receptor, plug domain"/>
    <property type="match status" value="1"/>
</dbReference>
<feature type="domain" description="TonB-dependent receptor plug" evidence="8">
    <location>
        <begin position="80"/>
        <end position="200"/>
    </location>
</feature>
<name>A0A0R0CTA1_9GAMM</name>
<evidence type="ECO:0000259" key="7">
    <source>
        <dbReference type="Pfam" id="PF00593"/>
    </source>
</evidence>
<dbReference type="PATRIC" id="fig|517011.3.peg.2950"/>
<dbReference type="Pfam" id="PF07715">
    <property type="entry name" value="Plug"/>
    <property type="match status" value="1"/>
</dbReference>
<evidence type="ECO:0000256" key="2">
    <source>
        <dbReference type="ARBA" id="ARBA00023136"/>
    </source>
</evidence>
<dbReference type="Gene3D" id="2.40.170.20">
    <property type="entry name" value="TonB-dependent receptor, beta-barrel domain"/>
    <property type="match status" value="1"/>
</dbReference>
<protein>
    <recommendedName>
        <fullName evidence="11">TonB-dependent receptor</fullName>
    </recommendedName>
</protein>
<keyword evidence="4" id="KW-0798">TonB box</keyword>
<dbReference type="Proteomes" id="UP000051386">
    <property type="component" value="Unassembled WGS sequence"/>
</dbReference>
<keyword evidence="10" id="KW-1185">Reference proteome</keyword>
<dbReference type="RefSeq" id="WP_057509287.1">
    <property type="nucleotide sequence ID" value="NZ_LDJK01000072.1"/>
</dbReference>
<evidence type="ECO:0000256" key="6">
    <source>
        <dbReference type="SAM" id="SignalP"/>
    </source>
</evidence>
<dbReference type="SUPFAM" id="SSF56935">
    <property type="entry name" value="Porins"/>
    <property type="match status" value="1"/>
</dbReference>
<feature type="chain" id="PRO_5006394517" description="TonB-dependent receptor" evidence="6">
    <location>
        <begin position="43"/>
        <end position="1004"/>
    </location>
</feature>
<evidence type="ECO:0000313" key="10">
    <source>
        <dbReference type="Proteomes" id="UP000051386"/>
    </source>
</evidence>
<feature type="domain" description="TonB-dependent receptor-like beta-barrel" evidence="7">
    <location>
        <begin position="427"/>
        <end position="971"/>
    </location>
</feature>
<evidence type="ECO:0000256" key="3">
    <source>
        <dbReference type="ARBA" id="ARBA00023237"/>
    </source>
</evidence>
<evidence type="ECO:0000259" key="8">
    <source>
        <dbReference type="Pfam" id="PF07715"/>
    </source>
</evidence>
<feature type="region of interest" description="Disordered" evidence="5">
    <location>
        <begin position="1"/>
        <end position="23"/>
    </location>
</feature>
<evidence type="ECO:0000256" key="4">
    <source>
        <dbReference type="RuleBase" id="RU003357"/>
    </source>
</evidence>
<evidence type="ECO:0000256" key="1">
    <source>
        <dbReference type="ARBA" id="ARBA00004442"/>
    </source>
</evidence>
<proteinExistence type="inferred from homology"/>
<dbReference type="PANTHER" id="PTHR47234:SF2">
    <property type="entry name" value="TONB-DEPENDENT RECEPTOR"/>
    <property type="match status" value="1"/>
</dbReference>
<dbReference type="InterPro" id="IPR036942">
    <property type="entry name" value="Beta-barrel_TonB_sf"/>
</dbReference>
<dbReference type="InterPro" id="IPR037066">
    <property type="entry name" value="Plug_dom_sf"/>
</dbReference>
<evidence type="ECO:0008006" key="11">
    <source>
        <dbReference type="Google" id="ProtNLM"/>
    </source>
</evidence>
<dbReference type="InterPro" id="IPR000531">
    <property type="entry name" value="Beta-barrel_TonB"/>
</dbReference>
<keyword evidence="6" id="KW-0732">Signal</keyword>
<dbReference type="AlphaFoldDB" id="A0A0R0CTA1"/>
<reference evidence="9 10" key="1">
    <citation type="submission" date="2015-05" db="EMBL/GenBank/DDBJ databases">
        <title>Genome sequencing and analysis of members of genus Stenotrophomonas.</title>
        <authorList>
            <person name="Patil P.P."/>
            <person name="Midha S."/>
            <person name="Patil P.B."/>
        </authorList>
    </citation>
    <scope>NUCLEOTIDE SEQUENCE [LARGE SCALE GENOMIC DNA]</scope>
    <source>
        <strain evidence="9 10">DSM 21508</strain>
    </source>
</reference>
<comment type="caution">
    <text evidence="9">The sequence shown here is derived from an EMBL/GenBank/DDBJ whole genome shotgun (WGS) entry which is preliminary data.</text>
</comment>
<evidence type="ECO:0000256" key="5">
    <source>
        <dbReference type="SAM" id="MobiDB-lite"/>
    </source>
</evidence>